<dbReference type="Proteomes" id="UP000887568">
    <property type="component" value="Unplaced"/>
</dbReference>
<comment type="similarity">
    <text evidence="2">Belongs to the MOZART1 family.</text>
</comment>
<dbReference type="GO" id="GO:0033566">
    <property type="term" value="P:gamma-tubulin complex localization"/>
    <property type="evidence" value="ECO:0007669"/>
    <property type="project" value="InterPro"/>
</dbReference>
<proteinExistence type="inferred from homology"/>
<reference evidence="5" key="1">
    <citation type="submission" date="2022-11" db="UniProtKB">
        <authorList>
            <consortium name="EnsemblMetazoa"/>
        </authorList>
    </citation>
    <scope>IDENTIFICATION</scope>
</reference>
<evidence type="ECO:0000256" key="2">
    <source>
        <dbReference type="ARBA" id="ARBA00011015"/>
    </source>
</evidence>
<dbReference type="GeneID" id="119719283"/>
<dbReference type="Pfam" id="PF12554">
    <property type="entry name" value="MOZART1"/>
    <property type="match status" value="1"/>
</dbReference>
<protein>
    <recommendedName>
        <fullName evidence="7">Mitotic-spindle organizing protein 1</fullName>
    </recommendedName>
</protein>
<dbReference type="OMA" id="LSICVGM"/>
<accession>A0A913YXX6</accession>
<comment type="subcellular location">
    <subcellularLocation>
        <location evidence="1">Cytoplasm</location>
        <location evidence="1">Cytoskeleton</location>
        <location evidence="1">Microtubule organizing center</location>
    </subcellularLocation>
</comment>
<dbReference type="GO" id="GO:0031021">
    <property type="term" value="C:interphase microtubule organizing center"/>
    <property type="evidence" value="ECO:0007669"/>
    <property type="project" value="TreeGrafter"/>
</dbReference>
<dbReference type="GO" id="GO:0000931">
    <property type="term" value="C:gamma-tubulin ring complex"/>
    <property type="evidence" value="ECO:0007669"/>
    <property type="project" value="InterPro"/>
</dbReference>
<dbReference type="GO" id="GO:0090307">
    <property type="term" value="P:mitotic spindle assembly"/>
    <property type="evidence" value="ECO:0007669"/>
    <property type="project" value="TreeGrafter"/>
</dbReference>
<evidence type="ECO:0000256" key="4">
    <source>
        <dbReference type="ARBA" id="ARBA00023212"/>
    </source>
</evidence>
<evidence type="ECO:0008006" key="7">
    <source>
        <dbReference type="Google" id="ProtNLM"/>
    </source>
</evidence>
<dbReference type="PANTHER" id="PTHR28520">
    <property type="entry name" value="MITOTIC-SPINDLE ORGANIZING PROTEIN 1"/>
    <property type="match status" value="1"/>
</dbReference>
<evidence type="ECO:0000313" key="5">
    <source>
        <dbReference type="EnsemblMetazoa" id="XP_038044609.1"/>
    </source>
</evidence>
<evidence type="ECO:0000256" key="3">
    <source>
        <dbReference type="ARBA" id="ARBA00022490"/>
    </source>
</evidence>
<dbReference type="GO" id="GO:0005819">
    <property type="term" value="C:spindle"/>
    <property type="evidence" value="ECO:0007669"/>
    <property type="project" value="TreeGrafter"/>
</dbReference>
<name>A0A913YXX6_PATMI</name>
<evidence type="ECO:0000256" key="1">
    <source>
        <dbReference type="ARBA" id="ARBA00004267"/>
    </source>
</evidence>
<dbReference type="GO" id="GO:0005813">
    <property type="term" value="C:centrosome"/>
    <property type="evidence" value="ECO:0007669"/>
    <property type="project" value="TreeGrafter"/>
</dbReference>
<sequence length="76" mass="7955">MTQGKADDDSAYSAREVMDTVSEMSKLLETGLDSGTLAIAVKLCELGVNPEALASVIQELRREMAAYNAGGGDSTT</sequence>
<keyword evidence="3" id="KW-0963">Cytoplasm</keyword>
<dbReference type="GO" id="GO:0051415">
    <property type="term" value="P:microtubule nucleation by interphase microtubule organizing center"/>
    <property type="evidence" value="ECO:0007669"/>
    <property type="project" value="TreeGrafter"/>
</dbReference>
<organism evidence="5 6">
    <name type="scientific">Patiria miniata</name>
    <name type="common">Bat star</name>
    <name type="synonym">Asterina miniata</name>
    <dbReference type="NCBI Taxonomy" id="46514"/>
    <lineage>
        <taxon>Eukaryota</taxon>
        <taxon>Metazoa</taxon>
        <taxon>Echinodermata</taxon>
        <taxon>Eleutherozoa</taxon>
        <taxon>Asterozoa</taxon>
        <taxon>Asteroidea</taxon>
        <taxon>Valvatacea</taxon>
        <taxon>Valvatida</taxon>
        <taxon>Asterinidae</taxon>
        <taxon>Patiria</taxon>
    </lineage>
</organism>
<dbReference type="AlphaFoldDB" id="A0A913YXX6"/>
<dbReference type="EnsemblMetazoa" id="XM_038188681.1">
    <property type="protein sequence ID" value="XP_038044609.1"/>
    <property type="gene ID" value="LOC119719283"/>
</dbReference>
<evidence type="ECO:0000313" key="6">
    <source>
        <dbReference type="Proteomes" id="UP000887568"/>
    </source>
</evidence>
<dbReference type="OrthoDB" id="48571at2759"/>
<dbReference type="InterPro" id="IPR022214">
    <property type="entry name" value="MZT1"/>
</dbReference>
<dbReference type="PANTHER" id="PTHR28520:SF2">
    <property type="entry name" value="MITOTIC-SPINDLE ORGANIZING PROTEIN 1"/>
    <property type="match status" value="1"/>
</dbReference>
<keyword evidence="4" id="KW-0206">Cytoskeleton</keyword>
<dbReference type="RefSeq" id="XP_038044609.1">
    <property type="nucleotide sequence ID" value="XM_038188681.1"/>
</dbReference>
<keyword evidence="6" id="KW-1185">Reference proteome</keyword>